<organism evidence="3 4">
    <name type="scientific">Parastrongyloides trichosuri</name>
    <name type="common">Possum-specific nematode worm</name>
    <dbReference type="NCBI Taxonomy" id="131310"/>
    <lineage>
        <taxon>Eukaryota</taxon>
        <taxon>Metazoa</taxon>
        <taxon>Ecdysozoa</taxon>
        <taxon>Nematoda</taxon>
        <taxon>Chromadorea</taxon>
        <taxon>Rhabditida</taxon>
        <taxon>Tylenchina</taxon>
        <taxon>Panagrolaimomorpha</taxon>
        <taxon>Strongyloidoidea</taxon>
        <taxon>Strongyloididae</taxon>
        <taxon>Parastrongyloides</taxon>
    </lineage>
</organism>
<sequence>MLSTRYIVYILLFLTTIVVSSDSSSKDKDSGANSIHTYSSLKDKTTTADVEKDHLTTTTTVVEEVAAGHIEGLTHEGNATKTGDSETNFSSTLKYSGFTMLSLVFFFLIIRKY</sequence>
<keyword evidence="2" id="KW-0732">Signal</keyword>
<keyword evidence="1" id="KW-0472">Membrane</keyword>
<name>A0A0N4ZDS4_PARTI</name>
<protein>
    <submittedName>
        <fullName evidence="4">Uncharacterized protein</fullName>
    </submittedName>
</protein>
<accession>A0A0N4ZDS4</accession>
<keyword evidence="1" id="KW-1133">Transmembrane helix</keyword>
<feature type="signal peptide" evidence="2">
    <location>
        <begin position="1"/>
        <end position="20"/>
    </location>
</feature>
<evidence type="ECO:0000313" key="4">
    <source>
        <dbReference type="WBParaSite" id="PTRK_0000573100.1"/>
    </source>
</evidence>
<dbReference type="AlphaFoldDB" id="A0A0N4ZDS4"/>
<keyword evidence="3" id="KW-1185">Reference proteome</keyword>
<dbReference type="Proteomes" id="UP000038045">
    <property type="component" value="Unplaced"/>
</dbReference>
<feature type="chain" id="PRO_5005891723" evidence="2">
    <location>
        <begin position="21"/>
        <end position="113"/>
    </location>
</feature>
<proteinExistence type="predicted"/>
<evidence type="ECO:0000256" key="2">
    <source>
        <dbReference type="SAM" id="SignalP"/>
    </source>
</evidence>
<evidence type="ECO:0000256" key="1">
    <source>
        <dbReference type="SAM" id="Phobius"/>
    </source>
</evidence>
<dbReference type="WBParaSite" id="PTRK_0000573100.1">
    <property type="protein sequence ID" value="PTRK_0000573100.1"/>
    <property type="gene ID" value="PTRK_0000573100"/>
</dbReference>
<feature type="transmembrane region" description="Helical" evidence="1">
    <location>
        <begin position="93"/>
        <end position="110"/>
    </location>
</feature>
<evidence type="ECO:0000313" key="3">
    <source>
        <dbReference type="Proteomes" id="UP000038045"/>
    </source>
</evidence>
<keyword evidence="1" id="KW-0812">Transmembrane</keyword>
<reference evidence="4" key="1">
    <citation type="submission" date="2017-02" db="UniProtKB">
        <authorList>
            <consortium name="WormBaseParasite"/>
        </authorList>
    </citation>
    <scope>IDENTIFICATION</scope>
</reference>